<sequence length="66" mass="7330">MKDALKVFVDAARETPRLYFAPLVGAFHAAVKVQDTMIKTQKGGRAGEFGAFEVRGRHVHKKTSTR</sequence>
<evidence type="ECO:0000313" key="2">
    <source>
        <dbReference type="Proteomes" id="UP000183487"/>
    </source>
</evidence>
<dbReference type="EMBL" id="FNKP01000002">
    <property type="protein sequence ID" value="SDR37290.1"/>
    <property type="molecule type" value="Genomic_DNA"/>
</dbReference>
<gene>
    <name evidence="1" type="ORF">SAMN05443245_5206</name>
</gene>
<proteinExistence type="predicted"/>
<dbReference type="Proteomes" id="UP000183487">
    <property type="component" value="Unassembled WGS sequence"/>
</dbReference>
<accession>A0A1H1IHY7</accession>
<evidence type="ECO:0000313" key="1">
    <source>
        <dbReference type="EMBL" id="SDR37290.1"/>
    </source>
</evidence>
<protein>
    <submittedName>
        <fullName evidence="1">Uncharacterized protein</fullName>
    </submittedName>
</protein>
<reference evidence="2" key="1">
    <citation type="submission" date="2016-10" db="EMBL/GenBank/DDBJ databases">
        <authorList>
            <person name="Varghese N."/>
        </authorList>
    </citation>
    <scope>NUCLEOTIDE SEQUENCE [LARGE SCALE GENOMIC DNA]</scope>
    <source>
        <strain evidence="2">GAS106B</strain>
    </source>
</reference>
<organism evidence="1 2">
    <name type="scientific">Paraburkholderia fungorum</name>
    <dbReference type="NCBI Taxonomy" id="134537"/>
    <lineage>
        <taxon>Bacteria</taxon>
        <taxon>Pseudomonadati</taxon>
        <taxon>Pseudomonadota</taxon>
        <taxon>Betaproteobacteria</taxon>
        <taxon>Burkholderiales</taxon>
        <taxon>Burkholderiaceae</taxon>
        <taxon>Paraburkholderia</taxon>
    </lineage>
</organism>
<name>A0A1H1IHY7_9BURK</name>
<keyword evidence="2" id="KW-1185">Reference proteome</keyword>
<dbReference type="AlphaFoldDB" id="A0A1H1IHY7"/>